<dbReference type="GO" id="GO:0017000">
    <property type="term" value="P:antibiotic biosynthetic process"/>
    <property type="evidence" value="ECO:0007669"/>
    <property type="project" value="InterPro"/>
</dbReference>
<dbReference type="STRING" id="314265.R2601_00130"/>
<dbReference type="OrthoDB" id="9760084at2"/>
<dbReference type="EMBL" id="AATQ01000038">
    <property type="protein sequence ID" value="EAU44769.1"/>
    <property type="molecule type" value="Genomic_DNA"/>
</dbReference>
<dbReference type="PANTHER" id="PTHR34218:SF4">
    <property type="entry name" value="ACYL-HOMOSERINE LACTONE ACYLASE QUIP"/>
    <property type="match status" value="1"/>
</dbReference>
<dbReference type="SUPFAM" id="SSF56235">
    <property type="entry name" value="N-terminal nucleophile aminohydrolases (Ntn hydrolases)"/>
    <property type="match status" value="1"/>
</dbReference>
<dbReference type="AlphaFoldDB" id="Q0FKP3"/>
<dbReference type="InterPro" id="IPR043147">
    <property type="entry name" value="Penicillin_amidase_A-knob"/>
</dbReference>
<name>Q0FKP3_SALBH</name>
<dbReference type="Proteomes" id="UP000006230">
    <property type="component" value="Unassembled WGS sequence"/>
</dbReference>
<dbReference type="PANTHER" id="PTHR34218">
    <property type="entry name" value="PEPTIDASE S45 PENICILLIN AMIDASE"/>
    <property type="match status" value="1"/>
</dbReference>
<reference evidence="1 2" key="1">
    <citation type="journal article" date="2010" name="J. Bacteriol.">
        <title>Genome sequences of Pelagibaca bermudensis HTCC2601T and Maritimibacter alkaliphilus HTCC2654T, the type strains of two marine Roseobacter genera.</title>
        <authorList>
            <person name="Thrash J.C."/>
            <person name="Cho J.C."/>
            <person name="Ferriera S."/>
            <person name="Johnson J."/>
            <person name="Vergin K.L."/>
            <person name="Giovannoni S.J."/>
        </authorList>
    </citation>
    <scope>NUCLEOTIDE SEQUENCE [LARGE SCALE GENOMIC DNA]</scope>
    <source>
        <strain evidence="2">DSM 26914 / JCM 13377 / KCTC 12554 / HTCC2601</strain>
    </source>
</reference>
<keyword evidence="2" id="KW-1185">Reference proteome</keyword>
<sequence>MANIQDLFIERFEEAGPRYLHEGTLHDTEIQGDTIHVRGQNATEQVTIHRAKRIAARLDALESLSIETMSPIMMDQSSAAAHLFRDHLSRHQPQSGETAALCQQLLDWDGVMEKAAITPTLYARLRLAMSKRLAAVAGLARPEGPAADMIGPGDMLTQTWWVLPGLLRSGDTTLLRGTDWAGLTEAALQDILTEGEAPPWGEVHRPVIAHPLARVFPGSAGTFDLATAAIGGDNDTVCATGIVPAQGLAARYAAIARYAFDLSDWSACRWIACHGTAADTTHPHGQDQHGIWAEGQMIPMLYDWPLIEQQASLERQPEGSGKLAS</sequence>
<dbReference type="InterPro" id="IPR002692">
    <property type="entry name" value="S45"/>
</dbReference>
<dbReference type="InterPro" id="IPR043146">
    <property type="entry name" value="Penicillin_amidase_N_B-knob"/>
</dbReference>
<organism evidence="1 2">
    <name type="scientific">Salipiger bermudensis (strain DSM 26914 / JCM 13377 / KCTC 12554 / HTCC2601)</name>
    <name type="common">Pelagibaca bermudensis</name>
    <dbReference type="NCBI Taxonomy" id="314265"/>
    <lineage>
        <taxon>Bacteria</taxon>
        <taxon>Pseudomonadati</taxon>
        <taxon>Pseudomonadota</taxon>
        <taxon>Alphaproteobacteria</taxon>
        <taxon>Rhodobacterales</taxon>
        <taxon>Roseobacteraceae</taxon>
        <taxon>Salipiger</taxon>
    </lineage>
</organism>
<dbReference type="eggNOG" id="COG2366">
    <property type="taxonomic scope" value="Bacteria"/>
</dbReference>
<accession>Q0FKP3</accession>
<dbReference type="Gene3D" id="2.30.120.10">
    <property type="match status" value="1"/>
</dbReference>
<evidence type="ECO:0000313" key="1">
    <source>
        <dbReference type="EMBL" id="EAU44769.1"/>
    </source>
</evidence>
<dbReference type="GO" id="GO:0016787">
    <property type="term" value="F:hydrolase activity"/>
    <property type="evidence" value="ECO:0007669"/>
    <property type="project" value="InterPro"/>
</dbReference>
<dbReference type="Gene3D" id="1.10.1400.10">
    <property type="match status" value="1"/>
</dbReference>
<proteinExistence type="predicted"/>
<dbReference type="HOGENOM" id="CLU_854861_0_0_5"/>
<protein>
    <submittedName>
        <fullName evidence="1">Cytochrome c heme-binding site:Penicillin amidase</fullName>
    </submittedName>
</protein>
<dbReference type="InterPro" id="IPR029055">
    <property type="entry name" value="Ntn_hydrolases_N"/>
</dbReference>
<gene>
    <name evidence="1" type="ORF">R2601_00130</name>
</gene>
<dbReference type="RefSeq" id="WP_007804079.1">
    <property type="nucleotide sequence ID" value="NZ_DS022280.1"/>
</dbReference>
<comment type="caution">
    <text evidence="1">The sequence shown here is derived from an EMBL/GenBank/DDBJ whole genome shotgun (WGS) entry which is preliminary data.</text>
</comment>
<evidence type="ECO:0000313" key="2">
    <source>
        <dbReference type="Proteomes" id="UP000006230"/>
    </source>
</evidence>
<dbReference type="Pfam" id="PF01804">
    <property type="entry name" value="Penicil_amidase"/>
    <property type="match status" value="1"/>
</dbReference>